<protein>
    <submittedName>
        <fullName evidence="2">Putative secreted peptide</fullName>
    </submittedName>
</protein>
<feature type="signal peptide" evidence="1">
    <location>
        <begin position="1"/>
        <end position="25"/>
    </location>
</feature>
<evidence type="ECO:0000256" key="1">
    <source>
        <dbReference type="SAM" id="SignalP"/>
    </source>
</evidence>
<organism evidence="2">
    <name type="scientific">Anopheles braziliensis</name>
    <dbReference type="NCBI Taxonomy" id="58242"/>
    <lineage>
        <taxon>Eukaryota</taxon>
        <taxon>Metazoa</taxon>
        <taxon>Ecdysozoa</taxon>
        <taxon>Arthropoda</taxon>
        <taxon>Hexapoda</taxon>
        <taxon>Insecta</taxon>
        <taxon>Pterygota</taxon>
        <taxon>Neoptera</taxon>
        <taxon>Endopterygota</taxon>
        <taxon>Diptera</taxon>
        <taxon>Nematocera</taxon>
        <taxon>Culicoidea</taxon>
        <taxon>Culicidae</taxon>
        <taxon>Anophelinae</taxon>
        <taxon>Anopheles</taxon>
    </lineage>
</organism>
<sequence length="90" mass="9644">MLYVFCSPAMTILLSCVALWTPSRFASISQNARKGDQKVKDKVFEGGSKVSDEIDGCYYCSCSCTTIDVRWSCRSSTASGSPGLGSPSGR</sequence>
<feature type="chain" id="PRO_5014947595" evidence="1">
    <location>
        <begin position="26"/>
        <end position="90"/>
    </location>
</feature>
<keyword evidence="1" id="KW-0732">Signal</keyword>
<reference evidence="2" key="1">
    <citation type="submission" date="2018-01" db="EMBL/GenBank/DDBJ databases">
        <title>An insight into the sialome of Amazonian anophelines.</title>
        <authorList>
            <person name="Ribeiro J.M."/>
            <person name="Scarpassa V."/>
            <person name="Calvo E."/>
        </authorList>
    </citation>
    <scope>NUCLEOTIDE SEQUENCE</scope>
    <source>
        <tissue evidence="2">Salivary glands</tissue>
    </source>
</reference>
<name>A0A2M3ZRC6_9DIPT</name>
<proteinExistence type="predicted"/>
<accession>A0A2M3ZRC6</accession>
<dbReference type="AlphaFoldDB" id="A0A2M3ZRC6"/>
<dbReference type="EMBL" id="GGFM01010363">
    <property type="protein sequence ID" value="MBW31114.1"/>
    <property type="molecule type" value="Transcribed_RNA"/>
</dbReference>
<evidence type="ECO:0000313" key="2">
    <source>
        <dbReference type="EMBL" id="MBW31114.1"/>
    </source>
</evidence>